<keyword evidence="1" id="KW-0472">Membrane</keyword>
<dbReference type="EMBL" id="CP028913">
    <property type="protein sequence ID" value="AWB94581.1"/>
    <property type="molecule type" value="Genomic_DNA"/>
</dbReference>
<evidence type="ECO:0000313" key="3">
    <source>
        <dbReference type="Proteomes" id="UP000244729"/>
    </source>
</evidence>
<protein>
    <submittedName>
        <fullName evidence="2">Uncharacterized protein</fullName>
    </submittedName>
</protein>
<dbReference type="AlphaFoldDB" id="A0A2S0WTF6"/>
<feature type="transmembrane region" description="Helical" evidence="1">
    <location>
        <begin position="58"/>
        <end position="79"/>
    </location>
</feature>
<name>A0A2S0WTF6_9MICO</name>
<sequence>MTMTTNNQDSGQPTTAPDAAVTAILADWGTPAAGAPAAISPDNGDPAARGTTRPTVRWGALVWALIFGATAATTLWVVVDPARRDAVGGWLTSLSPLAAVLYAFIALGVVVAMFGIVGLLRRGERTRR</sequence>
<feature type="transmembrane region" description="Helical" evidence="1">
    <location>
        <begin position="99"/>
        <end position="120"/>
    </location>
</feature>
<proteinExistence type="predicted"/>
<reference evidence="2 3" key="1">
    <citation type="submission" date="2018-04" db="EMBL/GenBank/DDBJ databases">
        <authorList>
            <person name="Li J."/>
        </authorList>
    </citation>
    <scope>NUCLEOTIDE SEQUENCE [LARGE SCALE GENOMIC DNA]</scope>
    <source>
        <strain evidence="3">30A</strain>
    </source>
</reference>
<evidence type="ECO:0000256" key="1">
    <source>
        <dbReference type="SAM" id="Phobius"/>
    </source>
</evidence>
<organism evidence="2 3">
    <name type="scientific">Agromyces badenianii</name>
    <dbReference type="NCBI Taxonomy" id="2080742"/>
    <lineage>
        <taxon>Bacteria</taxon>
        <taxon>Bacillati</taxon>
        <taxon>Actinomycetota</taxon>
        <taxon>Actinomycetes</taxon>
        <taxon>Micrococcales</taxon>
        <taxon>Microbacteriaceae</taxon>
        <taxon>Agromyces</taxon>
    </lineage>
</organism>
<accession>A0A2S0WTF6</accession>
<dbReference type="Proteomes" id="UP000244729">
    <property type="component" value="Chromosome"/>
</dbReference>
<keyword evidence="1" id="KW-0812">Transmembrane</keyword>
<keyword evidence="3" id="KW-1185">Reference proteome</keyword>
<evidence type="ECO:0000313" key="2">
    <source>
        <dbReference type="EMBL" id="AWB94581.1"/>
    </source>
</evidence>
<dbReference type="KEGG" id="agm:DCE93_01925"/>
<keyword evidence="1" id="KW-1133">Transmembrane helix</keyword>
<gene>
    <name evidence="2" type="ORF">DCE93_01925</name>
</gene>